<comment type="subunit">
    <text evidence="1">Homotetramer.</text>
</comment>
<dbReference type="eggNOG" id="COG1351">
    <property type="taxonomic scope" value="Bacteria"/>
</dbReference>
<dbReference type="UniPathway" id="UPA00575"/>
<dbReference type="HAMAP" id="MF_01408">
    <property type="entry name" value="ThyX"/>
    <property type="match status" value="1"/>
</dbReference>
<keyword evidence="1" id="KW-0545">Nucleotide biosynthesis</keyword>
<dbReference type="Gene3D" id="3.30.1360.170">
    <property type="match status" value="1"/>
</dbReference>
<dbReference type="GO" id="GO:0004799">
    <property type="term" value="F:thymidylate synthase activity"/>
    <property type="evidence" value="ECO:0007669"/>
    <property type="project" value="TreeGrafter"/>
</dbReference>
<dbReference type="CDD" id="cd20175">
    <property type="entry name" value="ThyX"/>
    <property type="match status" value="1"/>
</dbReference>
<comment type="function">
    <text evidence="1">Catalyzes the reductive methylation of 2'-deoxyuridine-5'-monophosphate (dUMP) to 2'-deoxythymidine-5'-monophosphate (dTMP) while utilizing 5,10-methylenetetrahydrofolate (mTHF) as the methyl donor, and NADPH and FADH(2) as the reductant.</text>
</comment>
<dbReference type="Proteomes" id="UP000008139">
    <property type="component" value="Chromosome"/>
</dbReference>
<comment type="similarity">
    <text evidence="1">Belongs to the thymidylate synthase ThyX family.</text>
</comment>
<comment type="pathway">
    <text evidence="1">Pyrimidine metabolism; dTTP biosynthesis.</text>
</comment>
<evidence type="ECO:0000313" key="2">
    <source>
        <dbReference type="EMBL" id="AEA33781.1"/>
    </source>
</evidence>
<feature type="binding site" evidence="1">
    <location>
        <begin position="73"/>
        <end position="76"/>
    </location>
    <ligand>
        <name>dUMP</name>
        <dbReference type="ChEBI" id="CHEBI:246422"/>
        <note>ligand shared between dimeric partners</note>
    </ligand>
</feature>
<dbReference type="GO" id="GO:0006231">
    <property type="term" value="P:dTMP biosynthetic process"/>
    <property type="evidence" value="ECO:0007669"/>
    <property type="project" value="UniProtKB-UniRule"/>
</dbReference>
<keyword evidence="1" id="KW-0285">Flavoprotein</keyword>
<organism evidence="2 3">
    <name type="scientific">Hippea maritima (strain ATCC 700847 / DSM 10411 / MH2)</name>
    <dbReference type="NCBI Taxonomy" id="760142"/>
    <lineage>
        <taxon>Bacteria</taxon>
        <taxon>Pseudomonadati</taxon>
        <taxon>Campylobacterota</taxon>
        <taxon>Desulfurellia</taxon>
        <taxon>Desulfurellales</taxon>
        <taxon>Hippeaceae</taxon>
        <taxon>Hippea</taxon>
    </lineage>
</organism>
<dbReference type="OrthoDB" id="9780625at2"/>
<comment type="catalytic activity">
    <reaction evidence="1">
        <text>dUMP + (6R)-5,10-methylene-5,6,7,8-tetrahydrofolate + NADPH + H(+) = dTMP + (6S)-5,6,7,8-tetrahydrofolate + NADP(+)</text>
        <dbReference type="Rhea" id="RHEA:29043"/>
        <dbReference type="ChEBI" id="CHEBI:15378"/>
        <dbReference type="ChEBI" id="CHEBI:15636"/>
        <dbReference type="ChEBI" id="CHEBI:57453"/>
        <dbReference type="ChEBI" id="CHEBI:57783"/>
        <dbReference type="ChEBI" id="CHEBI:58349"/>
        <dbReference type="ChEBI" id="CHEBI:63528"/>
        <dbReference type="ChEBI" id="CHEBI:246422"/>
        <dbReference type="EC" id="2.1.1.148"/>
    </reaction>
</comment>
<dbReference type="EC" id="2.1.1.148" evidence="1"/>
<keyword evidence="1" id="KW-0274">FAD</keyword>
<protein>
    <recommendedName>
        <fullName evidence="1">Flavin-dependent thymidylate synthase</fullName>
        <shortName evidence="1">FDTS</shortName>
        <ecNumber evidence="1">2.1.1.148</ecNumber>
    </recommendedName>
    <alternativeName>
        <fullName evidence="1">FAD-dependent thymidylate synthase</fullName>
    </alternativeName>
    <alternativeName>
        <fullName evidence="1">Thymidylate synthase ThyX</fullName>
        <shortName evidence="1">TS</shortName>
        <shortName evidence="1">TSase</shortName>
    </alternativeName>
</protein>
<dbReference type="PROSITE" id="PS51331">
    <property type="entry name" value="THYX"/>
    <property type="match status" value="1"/>
</dbReference>
<evidence type="ECO:0000313" key="3">
    <source>
        <dbReference type="Proteomes" id="UP000008139"/>
    </source>
</evidence>
<feature type="binding site" description="in other chain" evidence="1">
    <location>
        <begin position="84"/>
        <end position="88"/>
    </location>
    <ligand>
        <name>dUMP</name>
        <dbReference type="ChEBI" id="CHEBI:246422"/>
        <note>ligand shared between dimeric partners</note>
    </ligand>
</feature>
<feature type="binding site" evidence="1">
    <location>
        <position position="84"/>
    </location>
    <ligand>
        <name>FAD</name>
        <dbReference type="ChEBI" id="CHEBI:57692"/>
        <note>ligand shared between neighboring subunits</note>
    </ligand>
</feature>
<keyword evidence="1" id="KW-0808">Transferase</keyword>
<dbReference type="HOGENOM" id="CLU_077585_0_0_7"/>
<feature type="binding site" description="in other chain" evidence="1">
    <location>
        <position position="138"/>
    </location>
    <ligand>
        <name>dUMP</name>
        <dbReference type="ChEBI" id="CHEBI:246422"/>
        <note>ligand shared between dimeric partners</note>
    </ligand>
</feature>
<reference evidence="3" key="2">
    <citation type="submission" date="2011-03" db="EMBL/GenBank/DDBJ databases">
        <title>The complete genome of Hippea maritima DSM 10411.</title>
        <authorList>
            <consortium name="US DOE Joint Genome Institute (JGI-PGF)"/>
            <person name="Lucas S."/>
            <person name="Copeland A."/>
            <person name="Lapidus A."/>
            <person name="Bruce D."/>
            <person name="Goodwin L."/>
            <person name="Pitluck S."/>
            <person name="Peters L."/>
            <person name="Kyrpides N."/>
            <person name="Mavromatis K."/>
            <person name="Pagani I."/>
            <person name="Ivanova N."/>
            <person name="Mikhailova N."/>
            <person name="Lu M."/>
            <person name="Detter J.C."/>
            <person name="Tapia R."/>
            <person name="Han C."/>
            <person name="Land M."/>
            <person name="Hauser L."/>
            <person name="Markowitz V."/>
            <person name="Cheng J.-F."/>
            <person name="Hugenholtz P."/>
            <person name="Woyke T."/>
            <person name="Wu D."/>
            <person name="Spring S."/>
            <person name="Schroeder M."/>
            <person name="Brambilla E."/>
            <person name="Klenk H.-P."/>
            <person name="Eisen J.A."/>
        </authorList>
    </citation>
    <scope>NUCLEOTIDE SEQUENCE [LARGE SCALE GENOMIC DNA]</scope>
    <source>
        <strain evidence="3">ATCC 700847 / DSM 10411 / MH2</strain>
    </source>
</reference>
<comment type="cofactor">
    <cofactor evidence="1">
        <name>FAD</name>
        <dbReference type="ChEBI" id="CHEBI:57692"/>
    </cofactor>
    <text evidence="1">Binds 4 FAD per tetramer. Each FAD binding site is formed by three monomers.</text>
</comment>
<feature type="active site" description="Involved in ionization of N3 of dUMP, leading to its activation" evidence="1">
    <location>
        <position position="165"/>
    </location>
</feature>
<dbReference type="InterPro" id="IPR003669">
    <property type="entry name" value="Thymidylate_synthase_ThyX"/>
</dbReference>
<dbReference type="InterPro" id="IPR036098">
    <property type="entry name" value="Thymidylate_synthase_ThyX_sf"/>
</dbReference>
<dbReference type="RefSeq" id="WP_013681822.1">
    <property type="nucleotide sequence ID" value="NC_015318.1"/>
</dbReference>
<proteinExistence type="inferred from homology"/>
<dbReference type="GO" id="GO:0032259">
    <property type="term" value="P:methylation"/>
    <property type="evidence" value="ECO:0007669"/>
    <property type="project" value="UniProtKB-KW"/>
</dbReference>
<feature type="binding site" evidence="1">
    <location>
        <position position="160"/>
    </location>
    <ligand>
        <name>FAD</name>
        <dbReference type="ChEBI" id="CHEBI:57692"/>
        <note>ligand shared between neighboring subunits</note>
    </ligand>
</feature>
<keyword evidence="1" id="KW-0489">Methyltransferase</keyword>
<dbReference type="GO" id="GO:0006235">
    <property type="term" value="P:dTTP biosynthetic process"/>
    <property type="evidence" value="ECO:0007669"/>
    <property type="project" value="UniProtKB-UniRule"/>
</dbReference>
<dbReference type="PANTHER" id="PTHR34934:SF1">
    <property type="entry name" value="FLAVIN-DEPENDENT THYMIDYLATE SYNTHASE"/>
    <property type="match status" value="1"/>
</dbReference>
<evidence type="ECO:0000256" key="1">
    <source>
        <dbReference type="HAMAP-Rule" id="MF_01408"/>
    </source>
</evidence>
<dbReference type="InParanoid" id="F2LVJ7"/>
<keyword evidence="1" id="KW-0521">NADP</keyword>
<dbReference type="GO" id="GO:0050660">
    <property type="term" value="F:flavin adenine dinucleotide binding"/>
    <property type="evidence" value="ECO:0007669"/>
    <property type="project" value="UniProtKB-UniRule"/>
</dbReference>
<sequence>MKVSLIEHTPNPDYVAAFSARVCYSTNPNDLKLDEKSIKKLLRRVIKSGHHSVLEHVNFTFLIEGISRVATHQLVRHRIASYSQQSHRYTKIEKDSFVIPPSIENMPHIKEIYDQFIRNSLEFYNRLIELGVKKEDARFVIPQAASSNIVVSMNARELLHFFSLRCCVRAQWEIREAAIEMLKITKSKAPIIFENAGPACVRGRCPEEKPCPNISEIRHFFKNL</sequence>
<name>F2LVJ7_HIPMA</name>
<dbReference type="KEGG" id="hmr:Hipma_0811"/>
<gene>
    <name evidence="1" type="primary">thyX</name>
    <name evidence="2" type="ordered locus">Hipma_0811</name>
</gene>
<feature type="binding site" evidence="1">
    <location>
        <position position="52"/>
    </location>
    <ligand>
        <name>FAD</name>
        <dbReference type="ChEBI" id="CHEBI:57692"/>
        <note>ligand shared between neighboring subunits</note>
    </ligand>
</feature>
<feature type="binding site" evidence="1">
    <location>
        <begin position="154"/>
        <end position="156"/>
    </location>
    <ligand>
        <name>FAD</name>
        <dbReference type="ChEBI" id="CHEBI:57692"/>
        <note>ligand shared between neighboring subunits</note>
    </ligand>
</feature>
<dbReference type="PANTHER" id="PTHR34934">
    <property type="entry name" value="FLAVIN-DEPENDENT THYMIDYLATE SYNTHASE"/>
    <property type="match status" value="1"/>
</dbReference>
<feature type="binding site" evidence="1">
    <location>
        <position position="165"/>
    </location>
    <ligand>
        <name>dUMP</name>
        <dbReference type="ChEBI" id="CHEBI:246422"/>
        <note>ligand shared between dimeric partners</note>
    </ligand>
</feature>
<reference evidence="2 3" key="1">
    <citation type="journal article" date="2011" name="Stand. Genomic Sci.">
        <title>Complete genome sequence of the thermophilic sulfur-reducer Hippea maritima type strain (MH(2)).</title>
        <authorList>
            <person name="Huntemann M."/>
            <person name="Lu M."/>
            <person name="Nolan M."/>
            <person name="Lapidus A."/>
            <person name="Lucas S."/>
            <person name="Hammon N."/>
            <person name="Deshpande S."/>
            <person name="Cheng J.F."/>
            <person name="Tapia R."/>
            <person name="Han C."/>
            <person name="Goodwin L."/>
            <person name="Pitluck S."/>
            <person name="Liolios K."/>
            <person name="Pagani I."/>
            <person name="Ivanova N."/>
            <person name="Ovchinikova G."/>
            <person name="Pati A."/>
            <person name="Chen A."/>
            <person name="Palaniappan K."/>
            <person name="Land M."/>
            <person name="Hauser L."/>
            <person name="Jeffries C.D."/>
            <person name="Detter J.C."/>
            <person name="Brambilla E.M."/>
            <person name="Rohde M."/>
            <person name="Spring S."/>
            <person name="Goker M."/>
            <person name="Woyke T."/>
            <person name="Bristow J."/>
            <person name="Eisen J.A."/>
            <person name="Markowitz V."/>
            <person name="Hugenholtz P."/>
            <person name="Kyrpides N.C."/>
            <person name="Klenk H.P."/>
            <person name="Mavromatis K."/>
        </authorList>
    </citation>
    <scope>NUCLEOTIDE SEQUENCE [LARGE SCALE GENOMIC DNA]</scope>
    <source>
        <strain evidence="3">ATCC 700847 / DSM 10411 / MH2</strain>
    </source>
</reference>
<dbReference type="SUPFAM" id="SSF69796">
    <property type="entry name" value="Thymidylate synthase-complementing protein Thy1"/>
    <property type="match status" value="1"/>
</dbReference>
<dbReference type="GO" id="GO:0070402">
    <property type="term" value="F:NADPH binding"/>
    <property type="evidence" value="ECO:0007669"/>
    <property type="project" value="TreeGrafter"/>
</dbReference>
<dbReference type="GO" id="GO:0050797">
    <property type="term" value="F:thymidylate synthase (FAD) activity"/>
    <property type="evidence" value="ECO:0007669"/>
    <property type="project" value="UniProtKB-UniRule"/>
</dbReference>
<dbReference type="NCBIfam" id="TIGR02170">
    <property type="entry name" value="thyX"/>
    <property type="match status" value="1"/>
</dbReference>
<feature type="binding site" evidence="1">
    <location>
        <begin position="76"/>
        <end position="78"/>
    </location>
    <ligand>
        <name>FAD</name>
        <dbReference type="ChEBI" id="CHEBI:57692"/>
        <note>ligand shared between neighboring subunits</note>
    </ligand>
</feature>
<dbReference type="STRING" id="760142.Hipma_0811"/>
<accession>F2LVJ7</accession>
<dbReference type="EMBL" id="CP002606">
    <property type="protein sequence ID" value="AEA33781.1"/>
    <property type="molecule type" value="Genomic_DNA"/>
</dbReference>
<dbReference type="AlphaFoldDB" id="F2LVJ7"/>
<keyword evidence="3" id="KW-1185">Reference proteome</keyword>
<dbReference type="Pfam" id="PF02511">
    <property type="entry name" value="Thy1"/>
    <property type="match status" value="1"/>
</dbReference>